<dbReference type="PANTHER" id="PTHR45790:SF3">
    <property type="entry name" value="S-ADENOSYL-L-METHIONINE-DEPENDENT UROPORPHYRINOGEN III METHYLTRANSFERASE, CHLOROPLASTIC"/>
    <property type="match status" value="1"/>
</dbReference>
<evidence type="ECO:0000259" key="3">
    <source>
        <dbReference type="Pfam" id="PF00590"/>
    </source>
</evidence>
<evidence type="ECO:0000256" key="2">
    <source>
        <dbReference type="SAM" id="Phobius"/>
    </source>
</evidence>
<feature type="transmembrane region" description="Helical" evidence="2">
    <location>
        <begin position="12"/>
        <end position="34"/>
    </location>
</feature>
<feature type="domain" description="Tetrapyrrole methylase" evidence="3">
    <location>
        <begin position="1"/>
        <end position="201"/>
    </location>
</feature>
<comment type="caution">
    <text evidence="4">The sequence shown here is derived from an EMBL/GenBank/DDBJ whole genome shotgun (WGS) entry which is preliminary data.</text>
</comment>
<keyword evidence="2" id="KW-0812">Transmembrane</keyword>
<gene>
    <name evidence="4" type="primary">cobA</name>
    <name evidence="4" type="ORF">trycra_52</name>
</gene>
<sequence length="249" mass="28151">MLSIVGQGPGSIHLVVLLTIFLLETSQVILIEALTNRSVLSLLSNCSCIKYVGRSLYSSKANLYGVLLFVFYICSSQIRTIWVKNGDALMFNRSWCQQLISMSTSLELTTIPGITSAISAFSINNINLNCKLNNNILLTCGINSIKDNLNRYASVIYMSKLKFYHLSDNLICLSMLSNSNIIVNSSIGLLSQSLLKINLRDIPFFFSNWIFNLPTLVVIGDAVNKHYWINWLRFNVKEQHWRTDLKVLL</sequence>
<proteinExistence type="predicted"/>
<organism evidence="4 5">
    <name type="scientific">Candidatus Hodgkinia cicadicola</name>
    <dbReference type="NCBI Taxonomy" id="573658"/>
    <lineage>
        <taxon>Bacteria</taxon>
        <taxon>Pseudomonadati</taxon>
        <taxon>Pseudomonadota</taxon>
        <taxon>Alphaproteobacteria</taxon>
        <taxon>Hyphomicrobiales</taxon>
        <taxon>Candidatus Hodgkinia</taxon>
    </lineage>
</organism>
<keyword evidence="1" id="KW-0627">Porphyrin biosynthesis</keyword>
<dbReference type="Gene3D" id="3.40.1010.10">
    <property type="entry name" value="Cobalt-precorrin-4 Transmethylase, Domain 1"/>
    <property type="match status" value="1"/>
</dbReference>
<protein>
    <submittedName>
        <fullName evidence="4">Uroporphyrin-III c-methyltransferase</fullName>
    </submittedName>
</protein>
<evidence type="ECO:0000313" key="4">
    <source>
        <dbReference type="EMBL" id="PIM95821.1"/>
    </source>
</evidence>
<dbReference type="InterPro" id="IPR000878">
    <property type="entry name" value="4pyrrol_Mease"/>
</dbReference>
<feature type="transmembrane region" description="Helical" evidence="2">
    <location>
        <begin position="63"/>
        <end position="83"/>
    </location>
</feature>
<accession>A0ABX4MGI9</accession>
<dbReference type="EMBL" id="NXGP01000033">
    <property type="protein sequence ID" value="PIM95821.1"/>
    <property type="molecule type" value="Genomic_DNA"/>
</dbReference>
<dbReference type="InterPro" id="IPR035996">
    <property type="entry name" value="4pyrrol_Methylase_sf"/>
</dbReference>
<keyword evidence="5" id="KW-1185">Reference proteome</keyword>
<dbReference type="InterPro" id="IPR014777">
    <property type="entry name" value="4pyrrole_Mease_sub1"/>
</dbReference>
<keyword evidence="2" id="KW-1133">Transmembrane helix</keyword>
<evidence type="ECO:0000256" key="1">
    <source>
        <dbReference type="ARBA" id="ARBA00023244"/>
    </source>
</evidence>
<name>A0ABX4MGI9_9HYPH</name>
<dbReference type="PANTHER" id="PTHR45790">
    <property type="entry name" value="SIROHEME SYNTHASE-RELATED"/>
    <property type="match status" value="1"/>
</dbReference>
<dbReference type="Pfam" id="PF00590">
    <property type="entry name" value="TP_methylase"/>
    <property type="match status" value="1"/>
</dbReference>
<dbReference type="Proteomes" id="UP000228979">
    <property type="component" value="Unassembled WGS sequence"/>
</dbReference>
<reference evidence="4" key="1">
    <citation type="submission" date="2017-09" db="EMBL/GenBank/DDBJ databases">
        <authorList>
            <person name="Campbell M.A."/>
            <person name="Lukasik P."/>
            <person name="Simon C."/>
            <person name="McCutcheon J.P."/>
        </authorList>
    </citation>
    <scope>NUCLEOTIDE SEQUENCE [LARGE SCALE GENOMIC DNA]</scope>
    <source>
        <strain evidence="4">TRYCRA</strain>
    </source>
</reference>
<dbReference type="InterPro" id="IPR050161">
    <property type="entry name" value="Siro_Cobalamin_biosynth"/>
</dbReference>
<evidence type="ECO:0000313" key="5">
    <source>
        <dbReference type="Proteomes" id="UP000228979"/>
    </source>
</evidence>
<keyword evidence="2" id="KW-0472">Membrane</keyword>
<dbReference type="SUPFAM" id="SSF53790">
    <property type="entry name" value="Tetrapyrrole methylase"/>
    <property type="match status" value="1"/>
</dbReference>